<dbReference type="eggNOG" id="COG2755">
    <property type="taxonomic scope" value="Bacteria"/>
</dbReference>
<dbReference type="SUPFAM" id="SSF52266">
    <property type="entry name" value="SGNH hydrolase"/>
    <property type="match status" value="1"/>
</dbReference>
<dbReference type="STRING" id="645127.ckrop_0813"/>
<feature type="active site" evidence="1">
    <location>
        <position position="332"/>
    </location>
</feature>
<dbReference type="GO" id="GO:0019433">
    <property type="term" value="P:triglyceride catabolic process"/>
    <property type="evidence" value="ECO:0007669"/>
    <property type="project" value="TreeGrafter"/>
</dbReference>
<sequence>MGDGSWAVKVVVAQVIKRCCLLSFNEYSCRFSVISVWRSYHFRISPPLAPGRRKMKSPKKIVGSLALAVCAAVMGVVTSTPTASALEQGDKYVALGDSYASVGSLTTPQLTKNPGCVASTDNYAHKLAQQRGLQLDDATCAWAFTFNYDFPQNHALPFSALTGQRERVTPDTKLVTLTLGGNDAGTAFAFPACFFRAVTGLGVDCRTSTQAIMKQSIYGPGPDGRTLLQREVDIINDIKHRAPNAEVVITGYMNAAKADIWCLNDGVATRDERAYIAETIDEVNNVMKEAAQQTGVKYVAPPNEEKGWCDGGIGSQSSSSLLGLPDNTLPIHPTAAGQQRMADAISAQV</sequence>
<feature type="domain" description="SGNH hydrolase-type esterase" evidence="4">
    <location>
        <begin position="94"/>
        <end position="340"/>
    </location>
</feature>
<dbReference type="PANTHER" id="PTHR37981:SF1">
    <property type="entry name" value="SGNH HYDROLASE-TYPE ESTERASE DOMAIN-CONTAINING PROTEIN"/>
    <property type="match status" value="1"/>
</dbReference>
<keyword evidence="6" id="KW-1185">Reference proteome</keyword>
<dbReference type="InterPro" id="IPR037460">
    <property type="entry name" value="SEST-like"/>
</dbReference>
<protein>
    <recommendedName>
        <fullName evidence="4">SGNH hydrolase-type esterase domain-containing protein</fullName>
    </recommendedName>
</protein>
<dbReference type="PANTHER" id="PTHR37981">
    <property type="entry name" value="LIPASE 2"/>
    <property type="match status" value="1"/>
</dbReference>
<dbReference type="CDD" id="cd01823">
    <property type="entry name" value="SEST_like"/>
    <property type="match status" value="1"/>
</dbReference>
<feature type="active site" description="Nucleophile" evidence="1">
    <location>
        <position position="98"/>
    </location>
</feature>
<dbReference type="HOGENOM" id="CLU_038449_1_0_11"/>
<dbReference type="Gene3D" id="3.40.50.1110">
    <property type="entry name" value="SGNH hydrolase"/>
    <property type="match status" value="1"/>
</dbReference>
<keyword evidence="2" id="KW-1015">Disulfide bond</keyword>
<name>C4LIB2_CORK4</name>
<evidence type="ECO:0000256" key="2">
    <source>
        <dbReference type="PIRSR" id="PIRSR637460-2"/>
    </source>
</evidence>
<evidence type="ECO:0000313" key="6">
    <source>
        <dbReference type="Proteomes" id="UP000001473"/>
    </source>
</evidence>
<dbReference type="KEGG" id="ckp:ckrop_0813"/>
<keyword evidence="3" id="KW-0472">Membrane</keyword>
<dbReference type="EMBL" id="CP001620">
    <property type="protein sequence ID" value="ACR17567.1"/>
    <property type="molecule type" value="Genomic_DNA"/>
</dbReference>
<dbReference type="Proteomes" id="UP000001473">
    <property type="component" value="Chromosome"/>
</dbReference>
<gene>
    <name evidence="5" type="ordered locus">ckrop_0813</name>
</gene>
<feature type="disulfide bond" evidence="2">
    <location>
        <begin position="262"/>
        <end position="309"/>
    </location>
</feature>
<dbReference type="Pfam" id="PF13472">
    <property type="entry name" value="Lipase_GDSL_2"/>
    <property type="match status" value="1"/>
</dbReference>
<evidence type="ECO:0000259" key="4">
    <source>
        <dbReference type="Pfam" id="PF13472"/>
    </source>
</evidence>
<dbReference type="InterPro" id="IPR036514">
    <property type="entry name" value="SGNH_hydro_sf"/>
</dbReference>
<proteinExistence type="predicted"/>
<feature type="disulfide bond" evidence="2">
    <location>
        <begin position="116"/>
        <end position="140"/>
    </location>
</feature>
<feature type="transmembrane region" description="Helical" evidence="3">
    <location>
        <begin position="61"/>
        <end position="78"/>
    </location>
</feature>
<reference evidence="5 6" key="1">
    <citation type="journal article" date="2008" name="J. Biotechnol.">
        <title>Ultrafast pyrosequencing of Corynebacterium kroppenstedtii DSM44385 revealed insights into the physiology of a lipophilic corynebacterium that lacks mycolic acids.</title>
        <authorList>
            <person name="Tauch A."/>
            <person name="Schneider J."/>
            <person name="Szczepanowski R."/>
            <person name="Tilker A."/>
            <person name="Viehoever P."/>
            <person name="Gartemann K.-H."/>
            <person name="Arnold W."/>
            <person name="Blom J."/>
            <person name="Brinkrolf K."/>
            <person name="Brune I."/>
            <person name="Goetker S."/>
            <person name="Weisshaar B."/>
            <person name="Goesmann A."/>
            <person name="Droege M."/>
            <person name="Puehler A."/>
        </authorList>
    </citation>
    <scope>NUCLEOTIDE SEQUENCE [LARGE SCALE GENOMIC DNA]</scope>
    <source>
        <strain evidence="6">DSM 44385 / JCM 11950 / CIP 105744 / CCUG 35717</strain>
    </source>
</reference>
<dbReference type="OrthoDB" id="5503950at2"/>
<keyword evidence="3" id="KW-1133">Transmembrane helix</keyword>
<dbReference type="GO" id="GO:0004806">
    <property type="term" value="F:triacylglycerol lipase activity"/>
    <property type="evidence" value="ECO:0007669"/>
    <property type="project" value="TreeGrafter"/>
</dbReference>
<dbReference type="InterPro" id="IPR013830">
    <property type="entry name" value="SGNH_hydro"/>
</dbReference>
<dbReference type="AlphaFoldDB" id="C4LIB2"/>
<keyword evidence="3" id="KW-0812">Transmembrane</keyword>
<accession>C4LIB2</accession>
<evidence type="ECO:0000313" key="5">
    <source>
        <dbReference type="EMBL" id="ACR17567.1"/>
    </source>
</evidence>
<organism evidence="5 6">
    <name type="scientific">Corynebacterium kroppenstedtii (strain DSM 44385 / JCM 11950 / CIP 105744 / CCUG 35717)</name>
    <dbReference type="NCBI Taxonomy" id="645127"/>
    <lineage>
        <taxon>Bacteria</taxon>
        <taxon>Bacillati</taxon>
        <taxon>Actinomycetota</taxon>
        <taxon>Actinomycetes</taxon>
        <taxon>Mycobacteriales</taxon>
        <taxon>Corynebacteriaceae</taxon>
        <taxon>Corynebacterium</taxon>
    </lineage>
</organism>
<evidence type="ECO:0000256" key="1">
    <source>
        <dbReference type="PIRSR" id="PIRSR637460-1"/>
    </source>
</evidence>
<evidence type="ECO:0000256" key="3">
    <source>
        <dbReference type="SAM" id="Phobius"/>
    </source>
</evidence>